<evidence type="ECO:0000313" key="1">
    <source>
        <dbReference type="EMBL" id="CAG8804173.1"/>
    </source>
</evidence>
<accession>A0ACA9RQN0</accession>
<name>A0ACA9RQN0_9GLOM</name>
<feature type="non-terminal residue" evidence="1">
    <location>
        <position position="99"/>
    </location>
</feature>
<comment type="caution">
    <text evidence="1">The sequence shown here is derived from an EMBL/GenBank/DDBJ whole genome shotgun (WGS) entry which is preliminary data.</text>
</comment>
<sequence>ITKLKPATKSYNDNSTSNICYNKCEKTLKTNPPAMEISQEITYLEKTYTKTKSVTTSKQDTRTRHHNDDTKVKNQNDDDTRTRMPKRRYQRNDTESTSK</sequence>
<dbReference type="EMBL" id="CAJVQC010064029">
    <property type="protein sequence ID" value="CAG8804173.1"/>
    <property type="molecule type" value="Genomic_DNA"/>
</dbReference>
<organism evidence="1 2">
    <name type="scientific">Racocetra persica</name>
    <dbReference type="NCBI Taxonomy" id="160502"/>
    <lineage>
        <taxon>Eukaryota</taxon>
        <taxon>Fungi</taxon>
        <taxon>Fungi incertae sedis</taxon>
        <taxon>Mucoromycota</taxon>
        <taxon>Glomeromycotina</taxon>
        <taxon>Glomeromycetes</taxon>
        <taxon>Diversisporales</taxon>
        <taxon>Gigasporaceae</taxon>
        <taxon>Racocetra</taxon>
    </lineage>
</organism>
<dbReference type="Proteomes" id="UP000789920">
    <property type="component" value="Unassembled WGS sequence"/>
</dbReference>
<keyword evidence="2" id="KW-1185">Reference proteome</keyword>
<reference evidence="1" key="1">
    <citation type="submission" date="2021-06" db="EMBL/GenBank/DDBJ databases">
        <authorList>
            <person name="Kallberg Y."/>
            <person name="Tangrot J."/>
            <person name="Rosling A."/>
        </authorList>
    </citation>
    <scope>NUCLEOTIDE SEQUENCE</scope>
    <source>
        <strain evidence="1">MA461A</strain>
    </source>
</reference>
<proteinExistence type="predicted"/>
<evidence type="ECO:0000313" key="2">
    <source>
        <dbReference type="Proteomes" id="UP000789920"/>
    </source>
</evidence>
<feature type="non-terminal residue" evidence="1">
    <location>
        <position position="1"/>
    </location>
</feature>
<gene>
    <name evidence="1" type="ORF">RPERSI_LOCUS21669</name>
</gene>
<protein>
    <submittedName>
        <fullName evidence="1">25864_t:CDS:1</fullName>
    </submittedName>
</protein>